<comment type="similarity">
    <text evidence="1">Belongs to the replication factor A protein 1 family.</text>
</comment>
<comment type="caution">
    <text evidence="9">The sequence shown here is derived from an EMBL/GenBank/DDBJ whole genome shotgun (WGS) entry which is preliminary data.</text>
</comment>
<evidence type="ECO:0000256" key="1">
    <source>
        <dbReference type="ARBA" id="ARBA00005690"/>
    </source>
</evidence>
<dbReference type="AlphaFoldDB" id="A0A830HLF1"/>
<sequence>MASVTAPNHNNVPLTPSACTRLRNKAFAPNEPLVVSVSAWTPISSSNTKHKAILMDDMDTRLPCVFNLPLENASNSQPSMVKLTAYSWKTVKTADQNDKEILIVDKAEIATEGTGASSDDQKENNSNEPAAKRVKAEAGNAVAAETAPANKTTHAETKAEPAAAAAAVTPKAAAAAPKANPNVRRKIISAEGLSPYMSSGTLKLRVTSKRPIRTVNTRVGEKDVLNVELAEAGTGFSIEATAWGDNARKFDEVLVEGRTFYVTKMRVALASKKYKSTDSDYTLGLENDTVIEALSDDEEAELVASEGDPNVAIVKAMAGVNISDIAVKMAKNPRMLVDVFGVVTEVGAVRSVKRKSDGSELQTREVTIVDDTGKSVNCALWGELVDKECAEMEAELAAKPDSALLVALRHVRPTSWNGVSLSSLSKSKVVLNPDVLVADCARASGLRRWYEQDGGKQTAFVAAGEGLSGALTAGGSPGGDGLTPEQRANDRKSFDALKVDNPEDRSLAEKEYANVRATVVYIKPDQNLMYLAAPDGSNKKVMDNGDGSFWCEGLGKSFTSATNRFIFSAKAVDSFGSETWLNMFNAEGEALFGKTADEMAAMEKEDRERCIKGAFWQSGVFRLCRQLREWQGERKVRVNTLSMSKIDYAAESRLLLAAIKSGC</sequence>
<evidence type="ECO:0000259" key="8">
    <source>
        <dbReference type="Pfam" id="PF16900"/>
    </source>
</evidence>
<evidence type="ECO:0000259" key="7">
    <source>
        <dbReference type="Pfam" id="PF08646"/>
    </source>
</evidence>
<gene>
    <name evidence="9" type="ORF">PPROV_000644000</name>
</gene>
<dbReference type="GO" id="GO:0003677">
    <property type="term" value="F:DNA binding"/>
    <property type="evidence" value="ECO:0007669"/>
    <property type="project" value="UniProtKB-KW"/>
</dbReference>
<keyword evidence="10" id="KW-1185">Reference proteome</keyword>
<dbReference type="Pfam" id="PF08646">
    <property type="entry name" value="Rep_fac-A_C"/>
    <property type="match status" value="1"/>
</dbReference>
<keyword evidence="4" id="KW-0862">Zinc</keyword>
<feature type="region of interest" description="Disordered" evidence="6">
    <location>
        <begin position="112"/>
        <end position="155"/>
    </location>
</feature>
<feature type="compositionally biased region" description="Low complexity" evidence="6">
    <location>
        <begin position="137"/>
        <end position="152"/>
    </location>
</feature>
<dbReference type="Gene3D" id="2.40.50.140">
    <property type="entry name" value="Nucleic acid-binding proteins"/>
    <property type="match status" value="3"/>
</dbReference>
<dbReference type="OrthoDB" id="1751331at2759"/>
<feature type="domain" description="Replication factor A C-terminal" evidence="7">
    <location>
        <begin position="512"/>
        <end position="655"/>
    </location>
</feature>
<dbReference type="EMBL" id="BNJQ01000017">
    <property type="protein sequence ID" value="GHP07698.1"/>
    <property type="molecule type" value="Genomic_DNA"/>
</dbReference>
<dbReference type="PANTHER" id="PTHR47165:SF4">
    <property type="entry name" value="OS03G0429900 PROTEIN"/>
    <property type="match status" value="1"/>
</dbReference>
<evidence type="ECO:0000256" key="5">
    <source>
        <dbReference type="ARBA" id="ARBA00023125"/>
    </source>
</evidence>
<keyword evidence="5" id="KW-0238">DNA-binding</keyword>
<dbReference type="FunFam" id="2.40.50.140:FF:000041">
    <property type="entry name" value="Replication protein A subunit"/>
    <property type="match status" value="1"/>
</dbReference>
<evidence type="ECO:0000313" key="10">
    <source>
        <dbReference type="Proteomes" id="UP000660262"/>
    </source>
</evidence>
<dbReference type="InterPro" id="IPR012340">
    <property type="entry name" value="NA-bd_OB-fold"/>
</dbReference>
<dbReference type="PANTHER" id="PTHR47165">
    <property type="entry name" value="OS03G0429900 PROTEIN"/>
    <property type="match status" value="1"/>
</dbReference>
<dbReference type="CDD" id="cd04475">
    <property type="entry name" value="RPA1_DBD_B"/>
    <property type="match status" value="1"/>
</dbReference>
<dbReference type="CDD" id="cd04474">
    <property type="entry name" value="RPA1_DBD_A"/>
    <property type="match status" value="1"/>
</dbReference>
<dbReference type="InterPro" id="IPR031657">
    <property type="entry name" value="REPA_OB_2"/>
</dbReference>
<organism evidence="9 10">
    <name type="scientific">Pycnococcus provasolii</name>
    <dbReference type="NCBI Taxonomy" id="41880"/>
    <lineage>
        <taxon>Eukaryota</taxon>
        <taxon>Viridiplantae</taxon>
        <taxon>Chlorophyta</taxon>
        <taxon>Pseudoscourfieldiophyceae</taxon>
        <taxon>Pseudoscourfieldiales</taxon>
        <taxon>Pycnococcaceae</taxon>
        <taxon>Pycnococcus</taxon>
    </lineage>
</organism>
<accession>A0A830HLF1</accession>
<dbReference type="SUPFAM" id="SSF50249">
    <property type="entry name" value="Nucleic acid-binding proteins"/>
    <property type="match status" value="3"/>
</dbReference>
<evidence type="ECO:0000256" key="6">
    <source>
        <dbReference type="SAM" id="MobiDB-lite"/>
    </source>
</evidence>
<proteinExistence type="inferred from homology"/>
<dbReference type="Proteomes" id="UP000660262">
    <property type="component" value="Unassembled WGS sequence"/>
</dbReference>
<evidence type="ECO:0000256" key="3">
    <source>
        <dbReference type="ARBA" id="ARBA00022771"/>
    </source>
</evidence>
<dbReference type="InterPro" id="IPR013955">
    <property type="entry name" value="Rep_factor-A_C"/>
</dbReference>
<reference evidence="9" key="1">
    <citation type="submission" date="2020-10" db="EMBL/GenBank/DDBJ databases">
        <title>Unveiling of a novel bifunctional photoreceptor, Dualchrome1, isolated from a cosmopolitan green alga.</title>
        <authorList>
            <person name="Suzuki S."/>
            <person name="Kawachi M."/>
        </authorList>
    </citation>
    <scope>NUCLEOTIDE SEQUENCE</scope>
    <source>
        <strain evidence="9">NIES 2893</strain>
    </source>
</reference>
<feature type="domain" description="Replication protein A OB" evidence="8">
    <location>
        <begin position="334"/>
        <end position="431"/>
    </location>
</feature>
<dbReference type="CDD" id="cd04476">
    <property type="entry name" value="RPA1_DBD_C"/>
    <property type="match status" value="1"/>
</dbReference>
<dbReference type="Pfam" id="PF16900">
    <property type="entry name" value="REPA_OB_2"/>
    <property type="match status" value="1"/>
</dbReference>
<dbReference type="GO" id="GO:0008270">
    <property type="term" value="F:zinc ion binding"/>
    <property type="evidence" value="ECO:0007669"/>
    <property type="project" value="UniProtKB-KW"/>
</dbReference>
<keyword evidence="3" id="KW-0863">Zinc-finger</keyword>
<protein>
    <submittedName>
        <fullName evidence="9">Replication protein</fullName>
    </submittedName>
</protein>
<evidence type="ECO:0000256" key="2">
    <source>
        <dbReference type="ARBA" id="ARBA00022723"/>
    </source>
</evidence>
<dbReference type="InterPro" id="IPR047192">
    <property type="entry name" value="Euk_RPA1_DBD_C"/>
</dbReference>
<feature type="compositionally biased region" description="Basic and acidic residues" evidence="6">
    <location>
        <begin position="119"/>
        <end position="136"/>
    </location>
</feature>
<evidence type="ECO:0000256" key="4">
    <source>
        <dbReference type="ARBA" id="ARBA00022833"/>
    </source>
</evidence>
<keyword evidence="2" id="KW-0479">Metal-binding</keyword>
<name>A0A830HLF1_9CHLO</name>
<evidence type="ECO:0000313" key="9">
    <source>
        <dbReference type="EMBL" id="GHP07698.1"/>
    </source>
</evidence>